<dbReference type="Gene3D" id="3.40.1190.10">
    <property type="entry name" value="Mur-like, catalytic domain"/>
    <property type="match status" value="1"/>
</dbReference>
<dbReference type="GO" id="GO:0016881">
    <property type="term" value="F:acid-amino acid ligase activity"/>
    <property type="evidence" value="ECO:0007669"/>
    <property type="project" value="InterPro"/>
</dbReference>
<comment type="caution">
    <text evidence="2">The sequence shown here is derived from an EMBL/GenBank/DDBJ whole genome shotgun (WGS) entry which is preliminary data.</text>
</comment>
<dbReference type="EMBL" id="MPRK01000173">
    <property type="protein sequence ID" value="OOZ38528.1"/>
    <property type="molecule type" value="Genomic_DNA"/>
</dbReference>
<dbReference type="SUPFAM" id="SSF53623">
    <property type="entry name" value="MurD-like peptide ligases, catalytic domain"/>
    <property type="match status" value="1"/>
</dbReference>
<dbReference type="Pfam" id="PF02875">
    <property type="entry name" value="Mur_ligase_C"/>
    <property type="match status" value="1"/>
</dbReference>
<dbReference type="AlphaFoldDB" id="A0A1T2L0B8"/>
<dbReference type="Gene3D" id="3.90.190.20">
    <property type="entry name" value="Mur ligase, C-terminal domain"/>
    <property type="match status" value="1"/>
</dbReference>
<evidence type="ECO:0000313" key="2">
    <source>
        <dbReference type="EMBL" id="OOZ38528.1"/>
    </source>
</evidence>
<accession>A0A1T2L0B8</accession>
<reference evidence="2 3" key="1">
    <citation type="submission" date="2016-11" db="EMBL/GenBank/DDBJ databases">
        <title>Mixed transmission modes and dynamic genome evolution in an obligate animal-bacterial symbiosis.</title>
        <authorList>
            <person name="Russell S.L."/>
            <person name="Corbett-Detig R.B."/>
            <person name="Cavanaugh C.M."/>
        </authorList>
    </citation>
    <scope>NUCLEOTIDE SEQUENCE [LARGE SCALE GENOMIC DNA]</scope>
    <source>
        <strain evidence="2">Sp-SM6</strain>
    </source>
</reference>
<evidence type="ECO:0000259" key="1">
    <source>
        <dbReference type="Pfam" id="PF02875"/>
    </source>
</evidence>
<organism evidence="2 3">
    <name type="scientific">Solemya elarraichensis gill symbiont</name>
    <dbReference type="NCBI Taxonomy" id="1918949"/>
    <lineage>
        <taxon>Bacteria</taxon>
        <taxon>Pseudomonadati</taxon>
        <taxon>Pseudomonadota</taxon>
        <taxon>Gammaproteobacteria</taxon>
        <taxon>sulfur-oxidizing symbionts</taxon>
    </lineage>
</organism>
<feature type="domain" description="Mur ligase C-terminal" evidence="1">
    <location>
        <begin position="64"/>
        <end position="186"/>
    </location>
</feature>
<keyword evidence="3" id="KW-1185">Reference proteome</keyword>
<dbReference type="InterPro" id="IPR036565">
    <property type="entry name" value="Mur-like_cat_sf"/>
</dbReference>
<proteinExistence type="predicted"/>
<dbReference type="Proteomes" id="UP000190198">
    <property type="component" value="Unassembled WGS sequence"/>
</dbReference>
<dbReference type="GO" id="GO:0005524">
    <property type="term" value="F:ATP binding"/>
    <property type="evidence" value="ECO:0007669"/>
    <property type="project" value="InterPro"/>
</dbReference>
<gene>
    <name evidence="2" type="ORF">BOW52_08395</name>
</gene>
<protein>
    <recommendedName>
        <fullName evidence="1">Mur ligase C-terminal domain-containing protein</fullName>
    </recommendedName>
</protein>
<dbReference type="OrthoDB" id="9809356at2"/>
<dbReference type="InterPro" id="IPR004101">
    <property type="entry name" value="Mur_ligase_C"/>
</dbReference>
<evidence type="ECO:0000313" key="3">
    <source>
        <dbReference type="Proteomes" id="UP000190198"/>
    </source>
</evidence>
<dbReference type="SUPFAM" id="SSF53244">
    <property type="entry name" value="MurD-like peptide ligases, peptide-binding domain"/>
    <property type="match status" value="1"/>
</dbReference>
<sequence length="201" mass="21467">MSDNEWHWHGNETTHHALPLPLLPGKHQLDNAAAVIALLDSMRELLPVSETAIAAGLKTVSLAGRFQQVGKNPLVIVDVAHNREAAAVLADAMRAHDDVKEWHAVASFYADKPIEAIAAELRELISHWHIYVLKDARAASSEVLQQKLGQGGVESSIDACSGFKQAVEAARSVAGADGGVVIFGSFEVAGAALEYFSSKTL</sequence>
<dbReference type="InterPro" id="IPR036615">
    <property type="entry name" value="Mur_ligase_C_dom_sf"/>
</dbReference>
<name>A0A1T2L0B8_9GAMM</name>